<keyword evidence="3" id="KW-1185">Reference proteome</keyword>
<name>A0AB33ALS9_9STRE</name>
<dbReference type="EMBL" id="CP003025">
    <property type="protein sequence ID" value="AGS05475.1"/>
    <property type="molecule type" value="Genomic_DNA"/>
</dbReference>
<organism evidence="2 3">
    <name type="scientific">Streptococcus lutetiensis 033</name>
    <dbReference type="NCBI Taxonomy" id="1076934"/>
    <lineage>
        <taxon>Bacteria</taxon>
        <taxon>Bacillati</taxon>
        <taxon>Bacillota</taxon>
        <taxon>Bacilli</taxon>
        <taxon>Lactobacillales</taxon>
        <taxon>Streptococcaceae</taxon>
        <taxon>Streptococcus</taxon>
    </lineage>
</organism>
<evidence type="ECO:0000313" key="2">
    <source>
        <dbReference type="EMBL" id="AGS05475.1"/>
    </source>
</evidence>
<evidence type="ECO:0000313" key="3">
    <source>
        <dbReference type="Proteomes" id="UP000015268"/>
    </source>
</evidence>
<reference evidence="2 3" key="1">
    <citation type="journal article" date="2013" name="BMC Microbiol.">
        <title>Dynamics of fecal microbial communities in children with diarrhea of unknown etiology and genomic analysis of associated Streptococcus lutetiensis.</title>
        <authorList>
            <person name="Jin D."/>
            <person name="Chen C."/>
            <person name="Li L."/>
            <person name="Lu S."/>
            <person name="Li Z."/>
            <person name="Zhou Z."/>
            <person name="Jing H."/>
            <person name="Xu Y."/>
            <person name="Du P."/>
            <person name="Wang H."/>
            <person name="Xiong Y."/>
            <person name="Zheng H."/>
            <person name="Bai X."/>
            <person name="Sun H."/>
            <person name="Wang L."/>
            <person name="Ye C."/>
            <person name="Gottschalk M."/>
            <person name="Xu J."/>
        </authorList>
    </citation>
    <scope>NUCLEOTIDE SEQUENCE [LARGE SCALE GENOMIC DNA]</scope>
    <source>
        <strain evidence="2 3">033</strain>
    </source>
</reference>
<feature type="chain" id="PRO_5044338829" description="Lipoprotein" evidence="1">
    <location>
        <begin position="22"/>
        <end position="163"/>
    </location>
</feature>
<evidence type="ECO:0000256" key="1">
    <source>
        <dbReference type="SAM" id="SignalP"/>
    </source>
</evidence>
<accession>A0AB33ALS9</accession>
<proteinExistence type="predicted"/>
<protein>
    <recommendedName>
        <fullName evidence="4">Lipoprotein</fullName>
    </recommendedName>
</protein>
<keyword evidence="1" id="KW-0732">Signal</keyword>
<evidence type="ECO:0008006" key="4">
    <source>
        <dbReference type="Google" id="ProtNLM"/>
    </source>
</evidence>
<gene>
    <name evidence="2" type="ORF">KE3_0985</name>
</gene>
<dbReference type="KEGG" id="slu:KE3_0985"/>
<feature type="signal peptide" evidence="1">
    <location>
        <begin position="1"/>
        <end position="21"/>
    </location>
</feature>
<dbReference type="AlphaFoldDB" id="A0AB33ALS9"/>
<sequence>MMTIKRLLGVLTLGLALMTLAACGQKSTESIIKNELKDSYTGYSENKSYEGLNFIEGSDTLVFNKKNNTITNSNGEVTYFSVISDDNVPSDVKAFLKKYDDELSKTDNFTIVIDTREKHPTLETGESLYQIALSDNGKKIRIFELRQDYDADGNFYDFTGTAN</sequence>
<dbReference type="PROSITE" id="PS51257">
    <property type="entry name" value="PROKAR_LIPOPROTEIN"/>
    <property type="match status" value="1"/>
</dbReference>
<dbReference type="Proteomes" id="UP000015268">
    <property type="component" value="Chromosome"/>
</dbReference>